<keyword evidence="1" id="KW-1133">Transmembrane helix</keyword>
<evidence type="ECO:0000313" key="2">
    <source>
        <dbReference type="EMBL" id="MBC8541706.1"/>
    </source>
</evidence>
<accession>A0A926DPN4</accession>
<name>A0A926DPN4_9FIRM</name>
<keyword evidence="1" id="KW-0472">Membrane</keyword>
<feature type="transmembrane region" description="Helical" evidence="1">
    <location>
        <begin position="7"/>
        <end position="23"/>
    </location>
</feature>
<dbReference type="RefSeq" id="WP_177677364.1">
    <property type="nucleotide sequence ID" value="NZ_JACRSU010000005.1"/>
</dbReference>
<feature type="transmembrane region" description="Helical" evidence="1">
    <location>
        <begin position="29"/>
        <end position="47"/>
    </location>
</feature>
<evidence type="ECO:0000313" key="3">
    <source>
        <dbReference type="Proteomes" id="UP000611762"/>
    </source>
</evidence>
<comment type="caution">
    <text evidence="2">The sequence shown here is derived from an EMBL/GenBank/DDBJ whole genome shotgun (WGS) entry which is preliminary data.</text>
</comment>
<proteinExistence type="predicted"/>
<keyword evidence="3" id="KW-1185">Reference proteome</keyword>
<dbReference type="Proteomes" id="UP000611762">
    <property type="component" value="Unassembled WGS sequence"/>
</dbReference>
<dbReference type="EMBL" id="JACRSU010000005">
    <property type="protein sequence ID" value="MBC8541706.1"/>
    <property type="molecule type" value="Genomic_DNA"/>
</dbReference>
<organism evidence="2 3">
    <name type="scientific">Congzhengia minquanensis</name>
    <dbReference type="NCBI Taxonomy" id="2763657"/>
    <lineage>
        <taxon>Bacteria</taxon>
        <taxon>Bacillati</taxon>
        <taxon>Bacillota</taxon>
        <taxon>Clostridia</taxon>
        <taxon>Eubacteriales</taxon>
        <taxon>Oscillospiraceae</taxon>
        <taxon>Congzhengia</taxon>
    </lineage>
</organism>
<evidence type="ECO:0000256" key="1">
    <source>
        <dbReference type="SAM" id="Phobius"/>
    </source>
</evidence>
<dbReference type="AlphaFoldDB" id="A0A926DPN4"/>
<reference evidence="2" key="1">
    <citation type="submission" date="2020-08" db="EMBL/GenBank/DDBJ databases">
        <title>Genome public.</title>
        <authorList>
            <person name="Liu C."/>
            <person name="Sun Q."/>
        </authorList>
    </citation>
    <scope>NUCLEOTIDE SEQUENCE</scope>
    <source>
        <strain evidence="2">H8</strain>
    </source>
</reference>
<keyword evidence="1" id="KW-0812">Transmembrane</keyword>
<protein>
    <submittedName>
        <fullName evidence="2">Uncharacterized protein</fullName>
    </submittedName>
</protein>
<sequence>MRLKYKIWALVCGAFCLGIFAGLLLPPFWLVVIEGIMLIFIAFCKICG</sequence>
<gene>
    <name evidence="2" type="ORF">H8698_12030</name>
</gene>